<dbReference type="InterPro" id="IPR050250">
    <property type="entry name" value="Macrolide_Exporter_MacB"/>
</dbReference>
<feature type="domain" description="ABC3 transporter permease C-terminal" evidence="7">
    <location>
        <begin position="675"/>
        <end position="788"/>
    </location>
</feature>
<accession>A0ABS1KML0</accession>
<feature type="transmembrane region" description="Helical" evidence="6">
    <location>
        <begin position="672"/>
        <end position="696"/>
    </location>
</feature>
<keyword evidence="5 6" id="KW-0472">Membrane</keyword>
<comment type="subcellular location">
    <subcellularLocation>
        <location evidence="1">Cell membrane</location>
        <topology evidence="1">Multi-pass membrane protein</topology>
    </subcellularLocation>
</comment>
<feature type="transmembrane region" description="Helical" evidence="6">
    <location>
        <begin position="382"/>
        <end position="407"/>
    </location>
</feature>
<dbReference type="RefSeq" id="WP_202007896.1">
    <property type="nucleotide sequence ID" value="NZ_JAERRB010000001.1"/>
</dbReference>
<keyword evidence="3 6" id="KW-0812">Transmembrane</keyword>
<evidence type="ECO:0000256" key="3">
    <source>
        <dbReference type="ARBA" id="ARBA00022692"/>
    </source>
</evidence>
<evidence type="ECO:0000256" key="6">
    <source>
        <dbReference type="SAM" id="Phobius"/>
    </source>
</evidence>
<evidence type="ECO:0000256" key="4">
    <source>
        <dbReference type="ARBA" id="ARBA00022989"/>
    </source>
</evidence>
<dbReference type="InterPro" id="IPR025857">
    <property type="entry name" value="MacB_PCD"/>
</dbReference>
<proteinExistence type="predicted"/>
<gene>
    <name evidence="9" type="ORF">JI741_05035</name>
</gene>
<dbReference type="Pfam" id="PF12704">
    <property type="entry name" value="MacB_PCD"/>
    <property type="match status" value="2"/>
</dbReference>
<evidence type="ECO:0000313" key="9">
    <source>
        <dbReference type="EMBL" id="MBL0740570.1"/>
    </source>
</evidence>
<feature type="domain" description="MacB-like periplasmic core" evidence="8">
    <location>
        <begin position="20"/>
        <end position="244"/>
    </location>
</feature>
<evidence type="ECO:0000259" key="8">
    <source>
        <dbReference type="Pfam" id="PF12704"/>
    </source>
</evidence>
<dbReference type="Pfam" id="PF02687">
    <property type="entry name" value="FtsX"/>
    <property type="match status" value="2"/>
</dbReference>
<reference evidence="9 10" key="1">
    <citation type="submission" date="2021-01" db="EMBL/GenBank/DDBJ databases">
        <title>Chryseolinea sp. Jin1 Genome sequencing and assembly.</title>
        <authorList>
            <person name="Kim I."/>
        </authorList>
    </citation>
    <scope>NUCLEOTIDE SEQUENCE [LARGE SCALE GENOMIC DNA]</scope>
    <source>
        <strain evidence="9 10">Jin1</strain>
    </source>
</reference>
<evidence type="ECO:0000313" key="10">
    <source>
        <dbReference type="Proteomes" id="UP000613030"/>
    </source>
</evidence>
<evidence type="ECO:0000256" key="2">
    <source>
        <dbReference type="ARBA" id="ARBA00022475"/>
    </source>
</evidence>
<sequence>MFRNYLVVAWRSLLKHRLFSFINIAGLSLSMAVCMMIMVRTIDFFGYDTFHPNLSQSYRILSRINSAGGDSWRLASTPLPLTDALVPNDQAIAATTSLYPALNTTLVGGVEELPMAGAFTQPSFFRVFGFSLQHGNPQTALNHPYSIVLSNRMATTFFGNVNPLGKTVTLKNFGEFLVTGVLNEPPAKSHFEFDAYVSWSTVAPLEHLGRLSKKSQTWDSFEYGYTYVTLQPHATKAALNNVLNNISRTITKESTAGGSYAFELQPLASVTPGWDHINNDIARGGSWGKIIAEVSIAFIILISATFNYTNLSIARSLSRTREVGIRKLAGARRTQIFAQYIVEAVVIALGALCFAQVMLEFILEYKPFNDSYEFIPSMAMNWKVMSCFLLFALVVGFLAGSLPAWILSSFRPVKMLQNVGAQRIMGALTLRKALLVFQFSLSLLVMIFLSTFYRQFSFLASGDNGFQKDNCISIHINPKDRSVIKTALDERSTVQQVAAVSQSFGSRAVSALQLGLPDQQKVKVSSYAGDAGVVPVFNLTLVAGANFDKTAEQRGDQVLINEAAVKALGLKTNGDAIGKYLQANDSVNLHVAGVLKDFYHEGLGNAIRPMMIRCKPEGYALLTLRVHESKTSAAVKDLENIWKTIYPQHPFVYRWLDRTLEESYSQRATVSLLGFLAFTTLSIAALGLLGLVVYTVETRRKEISIRRVVGAHIVSIIALLSKGYLMLLVVAGCIALPLGYMLSKFFLTNFANQVTLGIGSLVLCFGMLLCLGILLIVPQTYRASIQNPAENLRNE</sequence>
<dbReference type="PANTHER" id="PTHR30572:SF18">
    <property type="entry name" value="ABC-TYPE MACROLIDE FAMILY EXPORT SYSTEM PERMEASE COMPONENT 2"/>
    <property type="match status" value="1"/>
</dbReference>
<keyword evidence="2" id="KW-1003">Cell membrane</keyword>
<organism evidence="9 10">
    <name type="scientific">Chryseolinea lacunae</name>
    <dbReference type="NCBI Taxonomy" id="2801331"/>
    <lineage>
        <taxon>Bacteria</taxon>
        <taxon>Pseudomonadati</taxon>
        <taxon>Bacteroidota</taxon>
        <taxon>Cytophagia</taxon>
        <taxon>Cytophagales</taxon>
        <taxon>Fulvivirgaceae</taxon>
        <taxon>Chryseolinea</taxon>
    </lineage>
</organism>
<feature type="transmembrane region" description="Helical" evidence="6">
    <location>
        <begin position="708"/>
        <end position="738"/>
    </location>
</feature>
<dbReference type="PANTHER" id="PTHR30572">
    <property type="entry name" value="MEMBRANE COMPONENT OF TRANSPORTER-RELATED"/>
    <property type="match status" value="1"/>
</dbReference>
<dbReference type="EMBL" id="JAERRB010000001">
    <property type="protein sequence ID" value="MBL0740570.1"/>
    <property type="molecule type" value="Genomic_DNA"/>
</dbReference>
<dbReference type="InterPro" id="IPR003838">
    <property type="entry name" value="ABC3_permease_C"/>
</dbReference>
<feature type="domain" description="MacB-like periplasmic core" evidence="8">
    <location>
        <begin position="469"/>
        <end position="607"/>
    </location>
</feature>
<feature type="domain" description="ABC3 transporter permease C-terminal" evidence="7">
    <location>
        <begin position="295"/>
        <end position="409"/>
    </location>
</feature>
<evidence type="ECO:0000256" key="5">
    <source>
        <dbReference type="ARBA" id="ARBA00023136"/>
    </source>
</evidence>
<feature type="transmembrane region" description="Helical" evidence="6">
    <location>
        <begin position="758"/>
        <end position="777"/>
    </location>
</feature>
<protein>
    <submittedName>
        <fullName evidence="9">ABC transporter permease</fullName>
    </submittedName>
</protein>
<keyword evidence="10" id="KW-1185">Reference proteome</keyword>
<feature type="transmembrane region" description="Helical" evidence="6">
    <location>
        <begin position="337"/>
        <end position="362"/>
    </location>
</feature>
<feature type="transmembrane region" description="Helical" evidence="6">
    <location>
        <begin position="433"/>
        <end position="453"/>
    </location>
</feature>
<keyword evidence="4 6" id="KW-1133">Transmembrane helix</keyword>
<feature type="transmembrane region" description="Helical" evidence="6">
    <location>
        <begin position="296"/>
        <end position="317"/>
    </location>
</feature>
<dbReference type="Proteomes" id="UP000613030">
    <property type="component" value="Unassembled WGS sequence"/>
</dbReference>
<feature type="transmembrane region" description="Helical" evidence="6">
    <location>
        <begin position="21"/>
        <end position="39"/>
    </location>
</feature>
<evidence type="ECO:0000259" key="7">
    <source>
        <dbReference type="Pfam" id="PF02687"/>
    </source>
</evidence>
<comment type="caution">
    <text evidence="9">The sequence shown here is derived from an EMBL/GenBank/DDBJ whole genome shotgun (WGS) entry which is preliminary data.</text>
</comment>
<name>A0ABS1KML0_9BACT</name>
<evidence type="ECO:0000256" key="1">
    <source>
        <dbReference type="ARBA" id="ARBA00004651"/>
    </source>
</evidence>